<dbReference type="RefSeq" id="WP_149112017.1">
    <property type="nucleotide sequence ID" value="NZ_CP042425.1"/>
</dbReference>
<reference evidence="3" key="1">
    <citation type="submission" date="2019-08" db="EMBL/GenBank/DDBJ databases">
        <title>Limnoglobus roseus gen. nov., sp. nov., a novel freshwater planctomycete with a giant genome from the family Gemmataceae.</title>
        <authorList>
            <person name="Kulichevskaya I.S."/>
            <person name="Naumoff D.G."/>
            <person name="Miroshnikov K."/>
            <person name="Ivanova A."/>
            <person name="Philippov D.A."/>
            <person name="Hakobyan A."/>
            <person name="Rijpstra I.C."/>
            <person name="Sinninghe Damste J.S."/>
            <person name="Liesack W."/>
            <person name="Dedysh S.N."/>
        </authorList>
    </citation>
    <scope>NUCLEOTIDE SEQUENCE [LARGE SCALE GENOMIC DNA]</scope>
    <source>
        <strain evidence="3">PX52</strain>
    </source>
</reference>
<proteinExistence type="predicted"/>
<dbReference type="EMBL" id="CP042425">
    <property type="protein sequence ID" value="QEL17399.1"/>
    <property type="molecule type" value="Genomic_DNA"/>
</dbReference>
<organism evidence="2 3">
    <name type="scientific">Limnoglobus roseus</name>
    <dbReference type="NCBI Taxonomy" id="2598579"/>
    <lineage>
        <taxon>Bacteria</taxon>
        <taxon>Pseudomonadati</taxon>
        <taxon>Planctomycetota</taxon>
        <taxon>Planctomycetia</taxon>
        <taxon>Gemmatales</taxon>
        <taxon>Gemmataceae</taxon>
        <taxon>Limnoglobus</taxon>
    </lineage>
</organism>
<sequence length="223" mass="24739">MGNEIEGRLLARQTVEEISEIQGIAVGVVEAYEAVFFHVRDRLDNVSWFVNCVLGQQFHDGLKPRDWAKMWKLYAYFGGPLMLDVFVRKNGITWVNDAGQVKFSMAADTQHSLAYKSLIAGRTLSISSFTDGNVMDLMMRNTDLQHRLSLGQADEIAASLEGILKSFCYAVIDASESTAVKTEPRTVGLLANTPVEDLGESDPFKREGQPEEATNDAGNDDRE</sequence>
<dbReference type="OrthoDB" id="253243at2"/>
<evidence type="ECO:0000256" key="1">
    <source>
        <dbReference type="SAM" id="MobiDB-lite"/>
    </source>
</evidence>
<evidence type="ECO:0000313" key="2">
    <source>
        <dbReference type="EMBL" id="QEL17399.1"/>
    </source>
</evidence>
<dbReference type="AlphaFoldDB" id="A0A5C1ADG5"/>
<protein>
    <submittedName>
        <fullName evidence="2">Uncharacterized protein</fullName>
    </submittedName>
</protein>
<dbReference type="Proteomes" id="UP000324974">
    <property type="component" value="Chromosome"/>
</dbReference>
<keyword evidence="3" id="KW-1185">Reference proteome</keyword>
<accession>A0A5C1ADG5</accession>
<gene>
    <name evidence="2" type="ORF">PX52LOC_04387</name>
</gene>
<evidence type="ECO:0000313" key="3">
    <source>
        <dbReference type="Proteomes" id="UP000324974"/>
    </source>
</evidence>
<feature type="region of interest" description="Disordered" evidence="1">
    <location>
        <begin position="188"/>
        <end position="223"/>
    </location>
</feature>
<dbReference type="KEGG" id="lrs:PX52LOC_04387"/>
<name>A0A5C1ADG5_9BACT</name>